<gene>
    <name evidence="2" type="ORF">DLAC_07777</name>
</gene>
<feature type="chain" id="PRO_5007593132" description="FZ domain-containing protein" evidence="1">
    <location>
        <begin position="18"/>
        <end position="318"/>
    </location>
</feature>
<name>A0A151ZAI4_TIELA</name>
<dbReference type="InParanoid" id="A0A151ZAI4"/>
<organism evidence="2 3">
    <name type="scientific">Tieghemostelium lacteum</name>
    <name type="common">Slime mold</name>
    <name type="synonym">Dictyostelium lacteum</name>
    <dbReference type="NCBI Taxonomy" id="361077"/>
    <lineage>
        <taxon>Eukaryota</taxon>
        <taxon>Amoebozoa</taxon>
        <taxon>Evosea</taxon>
        <taxon>Eumycetozoa</taxon>
        <taxon>Dictyostelia</taxon>
        <taxon>Dictyosteliales</taxon>
        <taxon>Raperosteliaceae</taxon>
        <taxon>Tieghemostelium</taxon>
    </lineage>
</organism>
<reference evidence="2 3" key="1">
    <citation type="submission" date="2015-12" db="EMBL/GenBank/DDBJ databases">
        <title>Dictyostelia acquired genes for synthesis and detection of signals that induce cell-type specialization by lateral gene transfer from prokaryotes.</title>
        <authorList>
            <person name="Gloeckner G."/>
            <person name="Schaap P."/>
        </authorList>
    </citation>
    <scope>NUCLEOTIDE SEQUENCE [LARGE SCALE GENOMIC DNA]</scope>
    <source>
        <strain evidence="2 3">TK</strain>
    </source>
</reference>
<evidence type="ECO:0000313" key="2">
    <source>
        <dbReference type="EMBL" id="KYQ90904.1"/>
    </source>
</evidence>
<comment type="caution">
    <text evidence="2">The sequence shown here is derived from an EMBL/GenBank/DDBJ whole genome shotgun (WGS) entry which is preliminary data.</text>
</comment>
<dbReference type="GO" id="GO:0007160">
    <property type="term" value="P:cell-matrix adhesion"/>
    <property type="evidence" value="ECO:0007669"/>
    <property type="project" value="InterPro"/>
</dbReference>
<sequence length="318" mass="33880">MIKQLLIASLLIAAVYAQGYPTLPLTFTAQVEITVTSGMMPMPSVSGTMYYDFPNQLQKVVSKDPFFGQTMTTLDRYDMGNEYSYASGQCQCKQITEPMQPMSVLPGSVNVGQENVNGVECDMWQFEMIGGITITNYVNTESATPVLARTNITINSQGQVIVTIFDFSNVNGTIPSGTFAVPSYCANACPVPPPPPSPASFSCPNNPPPQCSCLTSQLNFCTQVNYPVAAGLDAQMVDDLVSTTYNNFMLTNPPAACAASVKSFMCASLFPLCVNGIVPVLPCASMCPSCNCTPGQFGSCPSVNGTSICTQYGNQSCN</sequence>
<dbReference type="FunCoup" id="A0A151ZAI4">
    <property type="interactions" value="3"/>
</dbReference>
<protein>
    <recommendedName>
        <fullName evidence="4">FZ domain-containing protein</fullName>
    </recommendedName>
</protein>
<dbReference type="Proteomes" id="UP000076078">
    <property type="component" value="Unassembled WGS sequence"/>
</dbReference>
<evidence type="ECO:0000256" key="1">
    <source>
        <dbReference type="SAM" id="SignalP"/>
    </source>
</evidence>
<dbReference type="InterPro" id="IPR001299">
    <property type="entry name" value="Ependymin"/>
</dbReference>
<dbReference type="AlphaFoldDB" id="A0A151ZAI4"/>
<feature type="signal peptide" evidence="1">
    <location>
        <begin position="1"/>
        <end position="17"/>
    </location>
</feature>
<dbReference type="GO" id="GO:0005509">
    <property type="term" value="F:calcium ion binding"/>
    <property type="evidence" value="ECO:0007669"/>
    <property type="project" value="InterPro"/>
</dbReference>
<proteinExistence type="predicted"/>
<dbReference type="PANTHER" id="PTHR10697">
    <property type="entry name" value="MAMMALIAN EPENDYMIN-RELATED PROTEIN 1"/>
    <property type="match status" value="1"/>
</dbReference>
<dbReference type="PANTHER" id="PTHR10697:SF12">
    <property type="entry name" value="FZ DOMAIN-CONTAINING PROTEIN"/>
    <property type="match status" value="1"/>
</dbReference>
<evidence type="ECO:0000313" key="3">
    <source>
        <dbReference type="Proteomes" id="UP000076078"/>
    </source>
</evidence>
<accession>A0A151ZAI4</accession>
<evidence type="ECO:0008006" key="4">
    <source>
        <dbReference type="Google" id="ProtNLM"/>
    </source>
</evidence>
<dbReference type="GO" id="GO:0005764">
    <property type="term" value="C:lysosome"/>
    <property type="evidence" value="ECO:0007669"/>
    <property type="project" value="TreeGrafter"/>
</dbReference>
<keyword evidence="1" id="KW-0732">Signal</keyword>
<dbReference type="GO" id="GO:0005576">
    <property type="term" value="C:extracellular region"/>
    <property type="evidence" value="ECO:0007669"/>
    <property type="project" value="InterPro"/>
</dbReference>
<dbReference type="EMBL" id="LODT01000035">
    <property type="protein sequence ID" value="KYQ90904.1"/>
    <property type="molecule type" value="Genomic_DNA"/>
</dbReference>
<keyword evidence="3" id="KW-1185">Reference proteome</keyword>
<dbReference type="OrthoDB" id="19404at2759"/>
<dbReference type="OMA" id="IPPANAC"/>